<name>A0ABD1VZ36_9LAMI</name>
<keyword evidence="2" id="KW-1185">Reference proteome</keyword>
<sequence>MTYAFSASTCFSHLLSNSCIVSGGFLESDILKRRLRVPLIMAVTTTDICRSLIPSVALLNLAMKSFSGSSLPYANCIRLIAVFLTRLLLEKCVAKLLENSSNVRIDFEERVAIQSLASRLNVGGKTLHIITSGWACNLIKSTKDLR</sequence>
<dbReference type="AlphaFoldDB" id="A0ABD1VZ36"/>
<organism evidence="1 2">
    <name type="scientific">Abeliophyllum distichum</name>
    <dbReference type="NCBI Taxonomy" id="126358"/>
    <lineage>
        <taxon>Eukaryota</taxon>
        <taxon>Viridiplantae</taxon>
        <taxon>Streptophyta</taxon>
        <taxon>Embryophyta</taxon>
        <taxon>Tracheophyta</taxon>
        <taxon>Spermatophyta</taxon>
        <taxon>Magnoliopsida</taxon>
        <taxon>eudicotyledons</taxon>
        <taxon>Gunneridae</taxon>
        <taxon>Pentapetalae</taxon>
        <taxon>asterids</taxon>
        <taxon>lamiids</taxon>
        <taxon>Lamiales</taxon>
        <taxon>Oleaceae</taxon>
        <taxon>Forsythieae</taxon>
        <taxon>Abeliophyllum</taxon>
    </lineage>
</organism>
<protein>
    <submittedName>
        <fullName evidence="1">Uncharacterized protein</fullName>
    </submittedName>
</protein>
<comment type="caution">
    <text evidence="1">The sequence shown here is derived from an EMBL/GenBank/DDBJ whole genome shotgun (WGS) entry which is preliminary data.</text>
</comment>
<gene>
    <name evidence="1" type="ORF">Adt_03474</name>
</gene>
<accession>A0ABD1VZ36</accession>
<dbReference type="Proteomes" id="UP001604336">
    <property type="component" value="Unassembled WGS sequence"/>
</dbReference>
<evidence type="ECO:0000313" key="2">
    <source>
        <dbReference type="Proteomes" id="UP001604336"/>
    </source>
</evidence>
<dbReference type="EMBL" id="JBFOLK010000001">
    <property type="protein sequence ID" value="KAL2542496.1"/>
    <property type="molecule type" value="Genomic_DNA"/>
</dbReference>
<evidence type="ECO:0000313" key="1">
    <source>
        <dbReference type="EMBL" id="KAL2542496.1"/>
    </source>
</evidence>
<proteinExistence type="predicted"/>
<reference evidence="2" key="1">
    <citation type="submission" date="2024-07" db="EMBL/GenBank/DDBJ databases">
        <title>Two chromosome-level genome assemblies of Korean endemic species Abeliophyllum distichum and Forsythia ovata (Oleaceae).</title>
        <authorList>
            <person name="Jang H."/>
        </authorList>
    </citation>
    <scope>NUCLEOTIDE SEQUENCE [LARGE SCALE GENOMIC DNA]</scope>
</reference>